<evidence type="ECO:0000313" key="2">
    <source>
        <dbReference type="Proteomes" id="UP000320443"/>
    </source>
</evidence>
<gene>
    <name evidence="1" type="ORF">FNY97_11305</name>
</gene>
<reference evidence="1 2" key="1">
    <citation type="submission" date="2019-07" db="EMBL/GenBank/DDBJ databases">
        <title>Draft genome of C. aurimucosum strain 2274.</title>
        <authorList>
            <person name="Pacheco L.G.C."/>
            <person name="Aguiar E.R.G.R."/>
            <person name="Santos C.S."/>
            <person name="Rocha D.J.P.G."/>
            <person name="Sant'Anna L.O."/>
            <person name="Mattos-Guaraldi A.L."/>
            <person name="Santos L.S."/>
        </authorList>
    </citation>
    <scope>NUCLEOTIDE SEQUENCE [LARGE SCALE GENOMIC DNA]</scope>
    <source>
        <strain evidence="1 2">2274</strain>
    </source>
</reference>
<name>A0A553FQV2_9CORY</name>
<dbReference type="AlphaFoldDB" id="A0A553FQV2"/>
<protein>
    <submittedName>
        <fullName evidence="1">Uncharacterized protein</fullName>
    </submittedName>
</protein>
<organism evidence="1 2">
    <name type="scientific">Corynebacterium hiratae</name>
    <dbReference type="NCBI Taxonomy" id="3139423"/>
    <lineage>
        <taxon>Bacteria</taxon>
        <taxon>Bacillati</taxon>
        <taxon>Actinomycetota</taxon>
        <taxon>Actinomycetes</taxon>
        <taxon>Mycobacteriales</taxon>
        <taxon>Corynebacteriaceae</taxon>
        <taxon>Corynebacterium</taxon>
    </lineage>
</organism>
<comment type="caution">
    <text evidence="1">The sequence shown here is derived from an EMBL/GenBank/DDBJ whole genome shotgun (WGS) entry which is preliminary data.</text>
</comment>
<proteinExistence type="predicted"/>
<evidence type="ECO:0000313" key="1">
    <source>
        <dbReference type="EMBL" id="TRX59640.1"/>
    </source>
</evidence>
<accession>A0A553FQV2</accession>
<dbReference type="Proteomes" id="UP000320443">
    <property type="component" value="Unassembled WGS sequence"/>
</dbReference>
<dbReference type="EMBL" id="VKDK01000024">
    <property type="protein sequence ID" value="TRX59640.1"/>
    <property type="molecule type" value="Genomic_DNA"/>
</dbReference>
<sequence>MTSSLDLVPPMSLVLLKKRVMMTGISKPFPRPDQGSWLETIALFEAIREGNQPAAMRLLNTSAAREAVLGGLLGLIELYFRHEEGDKVDGFLTAAHAAGPPPAFGCKPFLP</sequence>
<keyword evidence="2" id="KW-1185">Reference proteome</keyword>